<dbReference type="SUPFAM" id="SSF88723">
    <property type="entry name" value="PIN domain-like"/>
    <property type="match status" value="1"/>
</dbReference>
<dbReference type="InterPro" id="IPR029060">
    <property type="entry name" value="PIN-like_dom_sf"/>
</dbReference>
<comment type="subcellular location">
    <subcellularLocation>
        <location evidence="2">Cytoplasm</location>
    </subcellularLocation>
    <subcellularLocation>
        <location evidence="1">Nucleus</location>
    </subcellularLocation>
</comment>
<dbReference type="SUPFAM" id="SSF48452">
    <property type="entry name" value="TPR-like"/>
    <property type="match status" value="1"/>
</dbReference>
<dbReference type="GO" id="GO:0005697">
    <property type="term" value="C:telomerase holoenzyme complex"/>
    <property type="evidence" value="ECO:0007669"/>
    <property type="project" value="TreeGrafter"/>
</dbReference>
<dbReference type="Pfam" id="PF10374">
    <property type="entry name" value="EST1"/>
    <property type="match status" value="1"/>
</dbReference>
<feature type="compositionally biased region" description="Basic and acidic residues" evidence="7">
    <location>
        <begin position="34"/>
        <end position="47"/>
    </location>
</feature>
<organism evidence="11 12">
    <name type="scientific">Paragonimus skrjabini miyazakii</name>
    <dbReference type="NCBI Taxonomy" id="59628"/>
    <lineage>
        <taxon>Eukaryota</taxon>
        <taxon>Metazoa</taxon>
        <taxon>Spiralia</taxon>
        <taxon>Lophotrochozoa</taxon>
        <taxon>Platyhelminthes</taxon>
        <taxon>Trematoda</taxon>
        <taxon>Digenea</taxon>
        <taxon>Plagiorchiida</taxon>
        <taxon>Troglotremata</taxon>
        <taxon>Troglotrematidae</taxon>
        <taxon>Paragonimus</taxon>
    </lineage>
</organism>
<proteinExistence type="predicted"/>
<dbReference type="EMBL" id="JTDE01005094">
    <property type="protein sequence ID" value="KAF7251378.1"/>
    <property type="molecule type" value="Genomic_DNA"/>
</dbReference>
<feature type="domain" description="Telomerase activating protein Est1-like N-terminal" evidence="9">
    <location>
        <begin position="387"/>
        <end position="511"/>
    </location>
</feature>
<feature type="domain" description="PIN" evidence="10">
    <location>
        <begin position="1130"/>
        <end position="1340"/>
    </location>
</feature>
<name>A0A8S9YN73_9TREM</name>
<sequence length="1391" mass="155905">MSAPELTRTRKPDRQLYRHPKYNAPVGDSNEQAASDRKTHTGQESENIHNVSSDGTVHGRRVNRAHKVRSGFSTSHAFTKSRSYKYSDLSSGKSTIGDGKKIGEDLQENKSPSAAELKLPVTTSIDVGPSTCLIPCRDEPSAEKHGGIIHLPKNVDIYNNADEPKTGCSRYTKRMFPAPIKPVVVVRPSFPQGNRRSECETPITLSSNQPGVLKLTNKECSQTWQPDPVAQAKVNKMPAIQWTDAAKVAYEYFLQSLGHVDQERLKLGGFTSPCVDAPLAVDQKQNAPEVVVPNIPTPNEKISTVMQQIVQLDGALNALLIPPGLCARAMPCLSPPPPHPTTGKKWTETQLLIFKWWSAVQRLRERLFSLFESVILADLDFCNTAHVEQGMWKSIFYTVLELLRSWINDPTGTSLIPTNRMTDDSSSAGDRAEVAAVLQQICLSDVISAGEQRLAHLLERIQTIHRVQLGPLLMDSRPPPETRSRTRRLVYLSAQKLMLFLGDLARYKELLTGERNFGRARSWYQKAQLLIPKNGRSYNQLAVLAVYTSRHLDAMYYYMRTLAASNPFPTASQSLVALFNEIRPRAENLMRQLHKPKIEVSTTHHTSFGASSSRFQRAEIWIHPMDGQTTVLQGARRLLYLPASKASCWDGQRHTVKTGLNGSVNLDSAVDDEDDEEAQAELEEYANMSLIDLSKQFGLTFIHAHGKLFTKIGMETFPEVASLALQALSGLLAQKPCPLSSERLCQLCIVNMYNVDRAVSLTTHASGLTPSKPKFPDQKGTEIDGDVGTLQPICQLGGVETLRSVHHDHAARFALDTFSLLCRRTAQLLQEPPPVDAPSWWLPSDARLLLSALRLWSEWMILHPEHWLPPPNHRDPTLRPCLNDWQLVADLCTKAANWLNRNPVRPQYEEMTPTTSLVLRLKDGSNSQDRDDDKSMKVSDLPVSFETTVLFEEAFCAGFKPMLDLMPKLYRYSGNWVAETVADFVRVEKLVLFGDFLCGIDSPVLNYDVERGLYESVIERESSERKEDKQPGSLADGTRAETRYGSDSEPTDSSVQQRDDDPSTIVMSAGPLEHETSADIAALQRERALLQRQLEEENRLAAWRLNAIRQAESGGRRAVELEVRPIYLLPDTNCYIDWLEGIATLAQRSSNYTVLVPIVVVNELDTLARYGSSSHANSGKANHAYEEEGEVTRAGLIQERARAAIAYLEHEFAHRNTRLRALTARGSFMETIAYRNEINGGRGPGQVNDDVILTCCNHFCKEDPDRFRSSRGLDQKIPVGQNSKTYVPSSLYRPLNSFPFPLNFRFTTHVSQPVRLVREIVLLTSDRNLRLKALNINVPVRPLRTFVHWSRLTIVTSLPAAVVEPVLPSDGRKSEFPKPQPRGQWKQPLRH</sequence>
<dbReference type="GO" id="GO:0042162">
    <property type="term" value="F:telomeric DNA binding"/>
    <property type="evidence" value="ECO:0007669"/>
    <property type="project" value="TreeGrafter"/>
</dbReference>
<evidence type="ECO:0008006" key="13">
    <source>
        <dbReference type="Google" id="ProtNLM"/>
    </source>
</evidence>
<evidence type="ECO:0000259" key="9">
    <source>
        <dbReference type="Pfam" id="PF10374"/>
    </source>
</evidence>
<keyword evidence="4" id="KW-0866">Nonsense-mediated mRNA decay</keyword>
<evidence type="ECO:0000256" key="6">
    <source>
        <dbReference type="SAM" id="Coils"/>
    </source>
</evidence>
<dbReference type="PANTHER" id="PTHR15696">
    <property type="entry name" value="SMG-7 SUPPRESSOR WITH MORPHOLOGICAL EFFECT ON GENITALIA PROTEIN 7"/>
    <property type="match status" value="1"/>
</dbReference>
<evidence type="ECO:0000256" key="1">
    <source>
        <dbReference type="ARBA" id="ARBA00004123"/>
    </source>
</evidence>
<evidence type="ECO:0000256" key="4">
    <source>
        <dbReference type="ARBA" id="ARBA00023161"/>
    </source>
</evidence>
<keyword evidence="3" id="KW-0963">Cytoplasm</keyword>
<dbReference type="InterPro" id="IPR018834">
    <property type="entry name" value="DNA/RNA-bd_Est1-type"/>
</dbReference>
<evidence type="ECO:0000256" key="5">
    <source>
        <dbReference type="ARBA" id="ARBA00023242"/>
    </source>
</evidence>
<keyword evidence="6" id="KW-0175">Coiled coil</keyword>
<reference evidence="11" key="1">
    <citation type="submission" date="2019-07" db="EMBL/GenBank/DDBJ databases">
        <title>Annotation for the trematode Paragonimus miyazaki's.</title>
        <authorList>
            <person name="Choi Y.-J."/>
        </authorList>
    </citation>
    <scope>NUCLEOTIDE SEQUENCE</scope>
    <source>
        <strain evidence="11">Japan</strain>
    </source>
</reference>
<evidence type="ECO:0000313" key="12">
    <source>
        <dbReference type="Proteomes" id="UP000822476"/>
    </source>
</evidence>
<feature type="compositionally biased region" description="Basic and acidic residues" evidence="7">
    <location>
        <begin position="1019"/>
        <end position="1030"/>
    </location>
</feature>
<feature type="region of interest" description="Disordered" evidence="7">
    <location>
        <begin position="83"/>
        <end position="111"/>
    </location>
</feature>
<dbReference type="GO" id="GO:0000184">
    <property type="term" value="P:nuclear-transcribed mRNA catabolic process, nonsense-mediated decay"/>
    <property type="evidence" value="ECO:0007669"/>
    <property type="project" value="UniProtKB-KW"/>
</dbReference>
<gene>
    <name evidence="11" type="ORF">EG68_08458</name>
</gene>
<feature type="coiled-coil region" evidence="6">
    <location>
        <begin position="1073"/>
        <end position="1100"/>
    </location>
</feature>
<evidence type="ECO:0000256" key="7">
    <source>
        <dbReference type="SAM" id="MobiDB-lite"/>
    </source>
</evidence>
<dbReference type="Gene3D" id="3.40.50.1010">
    <property type="entry name" value="5'-nuclease"/>
    <property type="match status" value="1"/>
</dbReference>
<dbReference type="InterPro" id="IPR019458">
    <property type="entry name" value="Est1-like_N"/>
</dbReference>
<feature type="region of interest" description="Disordered" evidence="7">
    <location>
        <begin position="1369"/>
        <end position="1391"/>
    </location>
</feature>
<feature type="compositionally biased region" description="Basic residues" evidence="7">
    <location>
        <begin position="58"/>
        <end position="68"/>
    </location>
</feature>
<keyword evidence="5" id="KW-0539">Nucleus</keyword>
<keyword evidence="12" id="KW-1185">Reference proteome</keyword>
<dbReference type="Pfam" id="PF13638">
    <property type="entry name" value="PIN_4"/>
    <property type="match status" value="1"/>
</dbReference>
<feature type="region of interest" description="Disordered" evidence="7">
    <location>
        <begin position="1"/>
        <end position="68"/>
    </location>
</feature>
<comment type="caution">
    <text evidence="11">The sequence shown here is derived from an EMBL/GenBank/DDBJ whole genome shotgun (WGS) entry which is preliminary data.</text>
</comment>
<evidence type="ECO:0000313" key="11">
    <source>
        <dbReference type="EMBL" id="KAF7251378.1"/>
    </source>
</evidence>
<feature type="region of interest" description="Disordered" evidence="7">
    <location>
        <begin position="1019"/>
        <end position="1066"/>
    </location>
</feature>
<dbReference type="Pfam" id="PF10373">
    <property type="entry name" value="EST1_DNA_bind"/>
    <property type="match status" value="1"/>
</dbReference>
<dbReference type="InterPro" id="IPR002716">
    <property type="entry name" value="PIN_dom"/>
</dbReference>
<evidence type="ECO:0000259" key="10">
    <source>
        <dbReference type="Pfam" id="PF13638"/>
    </source>
</evidence>
<feature type="compositionally biased region" description="Basic and acidic residues" evidence="7">
    <location>
        <begin position="7"/>
        <end position="16"/>
    </location>
</feature>
<dbReference type="Gene3D" id="1.25.40.10">
    <property type="entry name" value="Tetratricopeptide repeat domain"/>
    <property type="match status" value="1"/>
</dbReference>
<feature type="domain" description="DNA/RNA-binding" evidence="8">
    <location>
        <begin position="520"/>
        <end position="875"/>
    </location>
</feature>
<dbReference type="PANTHER" id="PTHR15696:SF0">
    <property type="entry name" value="TELOMERASE-BINDING PROTEIN EST1A"/>
    <property type="match status" value="1"/>
</dbReference>
<evidence type="ECO:0000259" key="8">
    <source>
        <dbReference type="Pfam" id="PF10373"/>
    </source>
</evidence>
<dbReference type="InterPro" id="IPR045153">
    <property type="entry name" value="Est1/Ebs1-like"/>
</dbReference>
<dbReference type="InterPro" id="IPR011990">
    <property type="entry name" value="TPR-like_helical_dom_sf"/>
</dbReference>
<feature type="compositionally biased region" description="Basic and acidic residues" evidence="7">
    <location>
        <begin position="98"/>
        <end position="108"/>
    </location>
</feature>
<accession>A0A8S9YN73</accession>
<dbReference type="Proteomes" id="UP000822476">
    <property type="component" value="Unassembled WGS sequence"/>
</dbReference>
<dbReference type="CDD" id="cd09885">
    <property type="entry name" value="PIN_Smg6-like"/>
    <property type="match status" value="1"/>
</dbReference>
<dbReference type="GO" id="GO:0005737">
    <property type="term" value="C:cytoplasm"/>
    <property type="evidence" value="ECO:0007669"/>
    <property type="project" value="UniProtKB-SubCell"/>
</dbReference>
<protein>
    <recommendedName>
        <fullName evidence="13">PIN domain-containing protein</fullName>
    </recommendedName>
</protein>
<dbReference type="GO" id="GO:0070034">
    <property type="term" value="F:telomerase RNA binding"/>
    <property type="evidence" value="ECO:0007669"/>
    <property type="project" value="TreeGrafter"/>
</dbReference>
<evidence type="ECO:0000256" key="2">
    <source>
        <dbReference type="ARBA" id="ARBA00004496"/>
    </source>
</evidence>
<evidence type="ECO:0000256" key="3">
    <source>
        <dbReference type="ARBA" id="ARBA00022490"/>
    </source>
</evidence>
<dbReference type="OrthoDB" id="2017974at2759"/>